<feature type="domain" description="Integrase DNA-binding" evidence="1">
    <location>
        <begin position="19"/>
        <end position="91"/>
    </location>
</feature>
<organism evidence="2 3">
    <name type="scientific">Pseudomonas fluorescens</name>
    <dbReference type="NCBI Taxonomy" id="294"/>
    <lineage>
        <taxon>Bacteria</taxon>
        <taxon>Pseudomonadati</taxon>
        <taxon>Pseudomonadota</taxon>
        <taxon>Gammaproteobacteria</taxon>
        <taxon>Pseudomonadales</taxon>
        <taxon>Pseudomonadaceae</taxon>
        <taxon>Pseudomonas</taxon>
    </lineage>
</organism>
<dbReference type="Gene3D" id="3.30.160.390">
    <property type="entry name" value="Integrase, DNA-binding domain"/>
    <property type="match status" value="1"/>
</dbReference>
<protein>
    <recommendedName>
        <fullName evidence="1">Integrase DNA-binding domain-containing protein</fullName>
    </recommendedName>
</protein>
<dbReference type="Proteomes" id="UP000326452">
    <property type="component" value="Unassembled WGS sequence"/>
</dbReference>
<proteinExistence type="predicted"/>
<gene>
    <name evidence="2" type="ORF">PS941_04852</name>
</gene>
<sequence length="94" mass="10669">MAKITIKELEALTANDAGRILREDGDLASRIAVHKDGASVSFFYRNRWGGQNKEYACGSWPRKLLTDIRKVRNQDRALTDEQINPNEHKKTAKA</sequence>
<name>A0A5E7V9F8_PSEFL</name>
<dbReference type="InterPro" id="IPR025166">
    <property type="entry name" value="Integrase_DNA_bind_dom"/>
</dbReference>
<accession>A0A5E7V9F8</accession>
<evidence type="ECO:0000313" key="2">
    <source>
        <dbReference type="EMBL" id="VVQ19689.1"/>
    </source>
</evidence>
<reference evidence="2 3" key="1">
    <citation type="submission" date="2019-09" db="EMBL/GenBank/DDBJ databases">
        <authorList>
            <person name="Chandra G."/>
            <person name="Truman W A."/>
        </authorList>
    </citation>
    <scope>NUCLEOTIDE SEQUENCE [LARGE SCALE GENOMIC DNA]</scope>
    <source>
        <strain evidence="2">PS941</strain>
    </source>
</reference>
<dbReference type="Pfam" id="PF13356">
    <property type="entry name" value="Arm-DNA-bind_3"/>
    <property type="match status" value="1"/>
</dbReference>
<dbReference type="InterPro" id="IPR038488">
    <property type="entry name" value="Integrase_DNA-bd_sf"/>
</dbReference>
<evidence type="ECO:0000259" key="1">
    <source>
        <dbReference type="Pfam" id="PF13356"/>
    </source>
</evidence>
<dbReference type="AlphaFoldDB" id="A0A5E7V9F8"/>
<dbReference type="EMBL" id="CABVJC010000010">
    <property type="protein sequence ID" value="VVQ19689.1"/>
    <property type="molecule type" value="Genomic_DNA"/>
</dbReference>
<evidence type="ECO:0000313" key="3">
    <source>
        <dbReference type="Proteomes" id="UP000326452"/>
    </source>
</evidence>